<accession>A0A0B2V093</accession>
<dbReference type="AlphaFoldDB" id="A0A0B2V093"/>
<comment type="caution">
    <text evidence="1">The sequence shown here is derived from an EMBL/GenBank/DDBJ whole genome shotgun (WGS) entry which is preliminary data.</text>
</comment>
<name>A0A0B2V093_TOXCA</name>
<evidence type="ECO:0000313" key="1">
    <source>
        <dbReference type="EMBL" id="KHN74747.1"/>
    </source>
</evidence>
<reference evidence="1 2" key="1">
    <citation type="submission" date="2014-11" db="EMBL/GenBank/DDBJ databases">
        <title>Genetic blueprint of the zoonotic pathogen Toxocara canis.</title>
        <authorList>
            <person name="Zhu X.-Q."/>
            <person name="Korhonen P.K."/>
            <person name="Cai H."/>
            <person name="Young N.D."/>
            <person name="Nejsum P."/>
            <person name="von Samson-Himmelstjerna G."/>
            <person name="Boag P.R."/>
            <person name="Tan P."/>
            <person name="Li Q."/>
            <person name="Min J."/>
            <person name="Yang Y."/>
            <person name="Wang X."/>
            <person name="Fang X."/>
            <person name="Hall R.S."/>
            <person name="Hofmann A."/>
            <person name="Sternberg P.W."/>
            <person name="Jex A.R."/>
            <person name="Gasser R.B."/>
        </authorList>
    </citation>
    <scope>NUCLEOTIDE SEQUENCE [LARGE SCALE GENOMIC DNA]</scope>
    <source>
        <strain evidence="1">PN_DK_2014</strain>
    </source>
</reference>
<dbReference type="Proteomes" id="UP000031036">
    <property type="component" value="Unassembled WGS sequence"/>
</dbReference>
<dbReference type="EMBL" id="JPKZ01002830">
    <property type="protein sequence ID" value="KHN74747.1"/>
    <property type="molecule type" value="Genomic_DNA"/>
</dbReference>
<proteinExistence type="predicted"/>
<sequence length="84" mass="9671">MAVGCFDPPLLNDEHTTLWAPANSSTSPTSNLFQSCWSPIPNHANTSSWHSVYSWINNTQKKALVVREMHKCDRWVRWAREEEA</sequence>
<evidence type="ECO:0000313" key="2">
    <source>
        <dbReference type="Proteomes" id="UP000031036"/>
    </source>
</evidence>
<keyword evidence="2" id="KW-1185">Reference proteome</keyword>
<organism evidence="1 2">
    <name type="scientific">Toxocara canis</name>
    <name type="common">Canine roundworm</name>
    <dbReference type="NCBI Taxonomy" id="6265"/>
    <lineage>
        <taxon>Eukaryota</taxon>
        <taxon>Metazoa</taxon>
        <taxon>Ecdysozoa</taxon>
        <taxon>Nematoda</taxon>
        <taxon>Chromadorea</taxon>
        <taxon>Rhabditida</taxon>
        <taxon>Spirurina</taxon>
        <taxon>Ascaridomorpha</taxon>
        <taxon>Ascaridoidea</taxon>
        <taxon>Toxocaridae</taxon>
        <taxon>Toxocara</taxon>
    </lineage>
</organism>
<protein>
    <submittedName>
        <fullName evidence="1">Uncharacterized protein</fullName>
    </submittedName>
</protein>
<gene>
    <name evidence="1" type="ORF">Tcan_14719</name>
</gene>